<feature type="domain" description="ABM" evidence="1">
    <location>
        <begin position="1"/>
        <end position="76"/>
    </location>
</feature>
<dbReference type="GO" id="GO:0004497">
    <property type="term" value="F:monooxygenase activity"/>
    <property type="evidence" value="ECO:0007669"/>
    <property type="project" value="UniProtKB-KW"/>
</dbReference>
<organism evidence="2 3">
    <name type="scientific">Carnobacterium divergens</name>
    <name type="common">Lactobacillus divergens</name>
    <dbReference type="NCBI Taxonomy" id="2748"/>
    <lineage>
        <taxon>Bacteria</taxon>
        <taxon>Bacillati</taxon>
        <taxon>Bacillota</taxon>
        <taxon>Bacilli</taxon>
        <taxon>Lactobacillales</taxon>
        <taxon>Carnobacteriaceae</taxon>
        <taxon>Carnobacterium</taxon>
    </lineage>
</organism>
<reference evidence="2 3" key="1">
    <citation type="journal article" date="2018" name="Int. J. Food Microbiol.">
        <title>Growth of Carnobacterium spp. isolated from chilled vacuum-packaged meat under relevant acidic conditions.</title>
        <authorList>
            <person name="Zhang P."/>
            <person name="Badoni M."/>
            <person name="Ganzle M."/>
            <person name="Yang X."/>
        </authorList>
    </citation>
    <scope>NUCLEOTIDE SEQUENCE [LARGE SCALE GENOMIC DNA]</scope>
    <source>
        <strain evidence="2 3">B2</strain>
    </source>
</reference>
<dbReference type="PANTHER" id="PTHR33336:SF3">
    <property type="entry name" value="ABM DOMAIN-CONTAINING PROTEIN"/>
    <property type="match status" value="1"/>
</dbReference>
<dbReference type="Pfam" id="PF03992">
    <property type="entry name" value="ABM"/>
    <property type="match status" value="1"/>
</dbReference>
<keyword evidence="2" id="KW-0503">Monooxygenase</keyword>
<dbReference type="Gene3D" id="3.30.70.100">
    <property type="match status" value="1"/>
</dbReference>
<dbReference type="InterPro" id="IPR011008">
    <property type="entry name" value="Dimeric_a/b-barrel"/>
</dbReference>
<keyword evidence="2" id="KW-0560">Oxidoreductase</keyword>
<gene>
    <name evidence="2" type="ORF">CKN69_05855</name>
</gene>
<dbReference type="STRING" id="2748.CDIV41_140288"/>
<accession>A0A2R8A321</accession>
<protein>
    <submittedName>
        <fullName evidence="2">Antibiotic biosynthesis monooxygenase</fullName>
    </submittedName>
</protein>
<comment type="caution">
    <text evidence="2">The sequence shown here is derived from an EMBL/GenBank/DDBJ whole genome shotgun (WGS) entry which is preliminary data.</text>
</comment>
<dbReference type="PANTHER" id="PTHR33336">
    <property type="entry name" value="QUINOL MONOOXYGENASE YGIN-RELATED"/>
    <property type="match status" value="1"/>
</dbReference>
<name>A0A2R8A321_CARDV</name>
<dbReference type="RefSeq" id="WP_074401696.1">
    <property type="nucleotide sequence ID" value="NZ_CBCPJQ010000005.1"/>
</dbReference>
<dbReference type="EMBL" id="NRPP01000010">
    <property type="protein sequence ID" value="TFJ27373.1"/>
    <property type="molecule type" value="Genomic_DNA"/>
</dbReference>
<dbReference type="InterPro" id="IPR007138">
    <property type="entry name" value="ABM_dom"/>
</dbReference>
<dbReference type="SUPFAM" id="SSF54909">
    <property type="entry name" value="Dimeric alpha+beta barrel"/>
    <property type="match status" value="1"/>
</dbReference>
<evidence type="ECO:0000313" key="3">
    <source>
        <dbReference type="Proteomes" id="UP000297938"/>
    </source>
</evidence>
<sequence>MIHIQAKMTLKPEAKAEFLKEIKLLVNASKKEAGNHQYELVAVVGEENEFKMLETWEDQATIEAHNQSEHFKTFQQQAASWLAAPLSITLLTELKPN</sequence>
<evidence type="ECO:0000313" key="2">
    <source>
        <dbReference type="EMBL" id="TFJ27373.1"/>
    </source>
</evidence>
<dbReference type="InterPro" id="IPR050744">
    <property type="entry name" value="AI-2_Isomerase_LsrG"/>
</dbReference>
<evidence type="ECO:0000259" key="1">
    <source>
        <dbReference type="Pfam" id="PF03992"/>
    </source>
</evidence>
<proteinExistence type="predicted"/>
<dbReference type="Proteomes" id="UP000297938">
    <property type="component" value="Unassembled WGS sequence"/>
</dbReference>
<dbReference type="AlphaFoldDB" id="A0A2R8A321"/>